<organism evidence="2 3">
    <name type="scientific">Clostridium punense</name>
    <dbReference type="NCBI Taxonomy" id="1054297"/>
    <lineage>
        <taxon>Bacteria</taxon>
        <taxon>Bacillati</taxon>
        <taxon>Bacillota</taxon>
        <taxon>Clostridia</taxon>
        <taxon>Eubacteriales</taxon>
        <taxon>Clostridiaceae</taxon>
        <taxon>Clostridium</taxon>
    </lineage>
</organism>
<dbReference type="Proteomes" id="UP001519308">
    <property type="component" value="Unassembled WGS sequence"/>
</dbReference>
<keyword evidence="3" id="KW-1185">Reference proteome</keyword>
<dbReference type="Gene3D" id="1.10.1660.10">
    <property type="match status" value="1"/>
</dbReference>
<sequence>MSRPRSMDVIENSEFITISELVLLSGMRYSTVKYYTEEGLLPFEQIDSRLVRRYPRIDALNRLNEINLLKSNGLTMWEIKGKILCK</sequence>
<dbReference type="EMBL" id="JAGGLL010000051">
    <property type="protein sequence ID" value="MBP2024145.1"/>
    <property type="molecule type" value="Genomic_DNA"/>
</dbReference>
<feature type="domain" description="HTH merR-type" evidence="1">
    <location>
        <begin position="17"/>
        <end position="81"/>
    </location>
</feature>
<dbReference type="RefSeq" id="WP_021281758.1">
    <property type="nucleotide sequence ID" value="NZ_JAGGLL010000051.1"/>
</dbReference>
<evidence type="ECO:0000313" key="3">
    <source>
        <dbReference type="Proteomes" id="UP001519308"/>
    </source>
</evidence>
<evidence type="ECO:0000259" key="1">
    <source>
        <dbReference type="Pfam" id="PF13411"/>
    </source>
</evidence>
<dbReference type="InterPro" id="IPR000551">
    <property type="entry name" value="MerR-type_HTH_dom"/>
</dbReference>
<comment type="caution">
    <text evidence="2">The sequence shown here is derived from an EMBL/GenBank/DDBJ whole genome shotgun (WGS) entry which is preliminary data.</text>
</comment>
<dbReference type="GO" id="GO:0003677">
    <property type="term" value="F:DNA binding"/>
    <property type="evidence" value="ECO:0007669"/>
    <property type="project" value="UniProtKB-KW"/>
</dbReference>
<keyword evidence="2" id="KW-0238">DNA-binding</keyword>
<evidence type="ECO:0000313" key="2">
    <source>
        <dbReference type="EMBL" id="MBP2024145.1"/>
    </source>
</evidence>
<accession>A0ABS4K8P5</accession>
<dbReference type="SUPFAM" id="SSF46955">
    <property type="entry name" value="Putative DNA-binding domain"/>
    <property type="match status" value="1"/>
</dbReference>
<dbReference type="Pfam" id="PF13411">
    <property type="entry name" value="MerR_1"/>
    <property type="match status" value="1"/>
</dbReference>
<dbReference type="InterPro" id="IPR009061">
    <property type="entry name" value="DNA-bd_dom_put_sf"/>
</dbReference>
<proteinExistence type="predicted"/>
<reference evidence="2 3" key="1">
    <citation type="submission" date="2021-03" db="EMBL/GenBank/DDBJ databases">
        <title>Genomic Encyclopedia of Type Strains, Phase IV (KMG-IV): sequencing the most valuable type-strain genomes for metagenomic binning, comparative biology and taxonomic classification.</title>
        <authorList>
            <person name="Goeker M."/>
        </authorList>
    </citation>
    <scope>NUCLEOTIDE SEQUENCE [LARGE SCALE GENOMIC DNA]</scope>
    <source>
        <strain evidence="2 3">DSM 28650</strain>
    </source>
</reference>
<protein>
    <submittedName>
        <fullName evidence="2">DNA-binding transcriptional MerR regulator</fullName>
    </submittedName>
</protein>
<name>A0ABS4K8P5_9CLOT</name>
<gene>
    <name evidence="2" type="ORF">J2Z44_004000</name>
</gene>